<reference evidence="1 2" key="1">
    <citation type="journal article" date="2015" name="Genome Biol. Evol.">
        <title>Phylogenomic analyses indicate that early fungi evolved digesting cell walls of algal ancestors of land plants.</title>
        <authorList>
            <person name="Chang Y."/>
            <person name="Wang S."/>
            <person name="Sekimoto S."/>
            <person name="Aerts A.L."/>
            <person name="Choi C."/>
            <person name="Clum A."/>
            <person name="LaButti K.M."/>
            <person name="Lindquist E.A."/>
            <person name="Yee Ngan C."/>
            <person name="Ohm R.A."/>
            <person name="Salamov A.A."/>
            <person name="Grigoriev I.V."/>
            <person name="Spatafora J.W."/>
            <person name="Berbee M.L."/>
        </authorList>
    </citation>
    <scope>NUCLEOTIDE SEQUENCE [LARGE SCALE GENOMIC DNA]</scope>
    <source>
        <strain evidence="1 2">JEL478</strain>
    </source>
</reference>
<protein>
    <submittedName>
        <fullName evidence="1">Uncharacterized protein</fullName>
    </submittedName>
</protein>
<accession>A0A139AW36</accession>
<dbReference type="Proteomes" id="UP000070544">
    <property type="component" value="Unassembled WGS sequence"/>
</dbReference>
<organism evidence="1 2">
    <name type="scientific">Gonapodya prolifera (strain JEL478)</name>
    <name type="common">Monoblepharis prolifera</name>
    <dbReference type="NCBI Taxonomy" id="1344416"/>
    <lineage>
        <taxon>Eukaryota</taxon>
        <taxon>Fungi</taxon>
        <taxon>Fungi incertae sedis</taxon>
        <taxon>Chytridiomycota</taxon>
        <taxon>Chytridiomycota incertae sedis</taxon>
        <taxon>Monoblepharidomycetes</taxon>
        <taxon>Monoblepharidales</taxon>
        <taxon>Gonapodyaceae</taxon>
        <taxon>Gonapodya</taxon>
    </lineage>
</organism>
<dbReference type="EMBL" id="KQ965734">
    <property type="protein sequence ID" value="KXS20914.1"/>
    <property type="molecule type" value="Genomic_DNA"/>
</dbReference>
<evidence type="ECO:0000313" key="2">
    <source>
        <dbReference type="Proteomes" id="UP000070544"/>
    </source>
</evidence>
<name>A0A139AW36_GONPJ</name>
<evidence type="ECO:0000313" key="1">
    <source>
        <dbReference type="EMBL" id="KXS20914.1"/>
    </source>
</evidence>
<keyword evidence="2" id="KW-1185">Reference proteome</keyword>
<proteinExistence type="predicted"/>
<gene>
    <name evidence="1" type="ORF">M427DRAFT_348716</name>
</gene>
<sequence length="134" mass="15369">MSGLHIDPSIKSDVLHYLFDTLNARRHYQFLLKTKPTVRNAFFKRLSEVDRMDDLMRAVLQSGWCVLTPCVDDNGVDMFCQLRTNVAKDLAQAYFENRIADRPANYDEIGKDELLELFLEKHGIEVSGTGCFGH</sequence>
<dbReference type="AlphaFoldDB" id="A0A139AW36"/>